<dbReference type="Pfam" id="PF25975">
    <property type="entry name" value="CzcB_C"/>
    <property type="match status" value="1"/>
</dbReference>
<evidence type="ECO:0000259" key="6">
    <source>
        <dbReference type="Pfam" id="PF25975"/>
    </source>
</evidence>
<dbReference type="InterPro" id="IPR058649">
    <property type="entry name" value="CzcB_C"/>
</dbReference>
<feature type="domain" description="CusB-like beta-barrel" evidence="4">
    <location>
        <begin position="249"/>
        <end position="324"/>
    </location>
</feature>
<proteinExistence type="inferred from homology"/>
<reference evidence="7 8" key="2">
    <citation type="journal article" date="2021" name="Int. J. Syst. Evol. Microbiol.">
        <title>Isolation and Polyphasic Characterization of Desulfuromonas versatilis sp. Nov., an Electrogenic Bacteria Capable of Versatile Metabolism Isolated from a Graphene Oxide-Reducing Enrichment Culture.</title>
        <authorList>
            <person name="Xie L."/>
            <person name="Yoshida N."/>
            <person name="Ishii S."/>
            <person name="Meng L."/>
        </authorList>
    </citation>
    <scope>NUCLEOTIDE SEQUENCE [LARGE SCALE GENOMIC DNA]</scope>
    <source>
        <strain evidence="7 8">NIT-T3</strain>
    </source>
</reference>
<evidence type="ECO:0000259" key="4">
    <source>
        <dbReference type="Pfam" id="PF25954"/>
    </source>
</evidence>
<feature type="domain" description="CzcB-like C-terminal circularly permuted SH3-like" evidence="6">
    <location>
        <begin position="334"/>
        <end position="395"/>
    </location>
</feature>
<dbReference type="Gene3D" id="2.40.30.170">
    <property type="match status" value="1"/>
</dbReference>
<evidence type="ECO:0000313" key="8">
    <source>
        <dbReference type="Proteomes" id="UP001319827"/>
    </source>
</evidence>
<gene>
    <name evidence="7" type="ORF">DESUT3_19620</name>
</gene>
<accession>A0ABM8HVY6</accession>
<feature type="domain" description="CzcB-like barrel-sandwich hybrid" evidence="5">
    <location>
        <begin position="106"/>
        <end position="246"/>
    </location>
</feature>
<dbReference type="Pfam" id="PF25973">
    <property type="entry name" value="BSH_CzcB"/>
    <property type="match status" value="1"/>
</dbReference>
<keyword evidence="8" id="KW-1185">Reference proteome</keyword>
<dbReference type="InterPro" id="IPR058648">
    <property type="entry name" value="HH_CzcB-like"/>
</dbReference>
<dbReference type="Gene3D" id="2.40.50.100">
    <property type="match status" value="1"/>
</dbReference>
<dbReference type="InterPro" id="IPR058647">
    <property type="entry name" value="BSH_CzcB-like"/>
</dbReference>
<name>A0ABM8HVY6_9BACT</name>
<evidence type="ECO:0000313" key="7">
    <source>
        <dbReference type="EMBL" id="BCR04893.1"/>
    </source>
</evidence>
<dbReference type="Gene3D" id="2.40.420.20">
    <property type="match status" value="1"/>
</dbReference>
<dbReference type="NCBIfam" id="TIGR01730">
    <property type="entry name" value="RND_mfp"/>
    <property type="match status" value="1"/>
</dbReference>
<sequence>MCREHGVLEALCTKCNPKLAVVFQAKGDWCAEHGFPESICPQCHPERGGKPAVDVSIDEAPADGTLVILKTKEAARLAGIETTQALPAEGRAELTVPVVIAYDPTRVAQVNARSPGVVKRLHADIGTRVAAGDPLAEIESTAVTADQSQLAAAQARVRVTEENFRREAELEKRGISARKEVLAAEQAYREALADLNALKGSLKIMGAAGSGGRYTLKAPFAGIVTRRSASLDEYVETQPSLFEIVDTSTMWAELALPEKDLGRVTTGMPVVITLGALQGQQFRGTISYIAPLVDPRTRTAQARVRLDNPEGLLRANMYGEARITVGGAQALSEVPRDAVQRAKSVNLVFVRLAENEFEARRVEMGPRSVSGETVQLASGVQPGEEIVVAGSFFLKTETLGDAIGAGCCEVEQN</sequence>
<reference evidence="7 8" key="1">
    <citation type="journal article" date="2016" name="C (Basel)">
        <title>Selective Growth of and Electricity Production by Marine Exoelectrogenic Bacteria in Self-Aggregated Hydrogel of Microbially Reduced Graphene Oxide.</title>
        <authorList>
            <person name="Yoshida N."/>
            <person name="Goto Y."/>
            <person name="Miyata Y."/>
        </authorList>
    </citation>
    <scope>NUCLEOTIDE SEQUENCE [LARGE SCALE GENOMIC DNA]</scope>
    <source>
        <strain evidence="7 8">NIT-T3</strain>
    </source>
</reference>
<evidence type="ECO:0000256" key="2">
    <source>
        <dbReference type="ARBA" id="ARBA00022448"/>
    </source>
</evidence>
<dbReference type="PANTHER" id="PTHR30097">
    <property type="entry name" value="CATION EFFLUX SYSTEM PROTEIN CUSB"/>
    <property type="match status" value="1"/>
</dbReference>
<dbReference type="SUPFAM" id="SSF111369">
    <property type="entry name" value="HlyD-like secretion proteins"/>
    <property type="match status" value="1"/>
</dbReference>
<dbReference type="Pfam" id="PF25954">
    <property type="entry name" value="Beta-barrel_RND_2"/>
    <property type="match status" value="1"/>
</dbReference>
<evidence type="ECO:0008006" key="9">
    <source>
        <dbReference type="Google" id="ProtNLM"/>
    </source>
</evidence>
<evidence type="ECO:0000256" key="1">
    <source>
        <dbReference type="ARBA" id="ARBA00009477"/>
    </source>
</evidence>
<protein>
    <recommendedName>
        <fullName evidence="9">Efflux RND transporter periplasmic adaptor subunit</fullName>
    </recommendedName>
</protein>
<dbReference type="Proteomes" id="UP001319827">
    <property type="component" value="Chromosome"/>
</dbReference>
<organism evidence="7 8">
    <name type="scientific">Desulfuromonas versatilis</name>
    <dbReference type="NCBI Taxonomy" id="2802975"/>
    <lineage>
        <taxon>Bacteria</taxon>
        <taxon>Pseudomonadati</taxon>
        <taxon>Thermodesulfobacteriota</taxon>
        <taxon>Desulfuromonadia</taxon>
        <taxon>Desulfuromonadales</taxon>
        <taxon>Desulfuromonadaceae</taxon>
        <taxon>Desulfuromonas</taxon>
    </lineage>
</organism>
<dbReference type="PANTHER" id="PTHR30097:SF4">
    <property type="entry name" value="SLR6042 PROTEIN"/>
    <property type="match status" value="1"/>
</dbReference>
<dbReference type="InterPro" id="IPR051909">
    <property type="entry name" value="MFP_Cation_Efflux"/>
</dbReference>
<dbReference type="InterPro" id="IPR058792">
    <property type="entry name" value="Beta-barrel_RND_2"/>
</dbReference>
<evidence type="ECO:0000259" key="3">
    <source>
        <dbReference type="Pfam" id="PF25893"/>
    </source>
</evidence>
<dbReference type="InterPro" id="IPR006143">
    <property type="entry name" value="RND_pump_MFP"/>
</dbReference>
<feature type="domain" description="CzcB-like alpha-helical hairpin" evidence="3">
    <location>
        <begin position="147"/>
        <end position="199"/>
    </location>
</feature>
<dbReference type="Pfam" id="PF25893">
    <property type="entry name" value="HH_CzcB"/>
    <property type="match status" value="1"/>
</dbReference>
<comment type="similarity">
    <text evidence="1">Belongs to the membrane fusion protein (MFP) (TC 8.A.1) family.</text>
</comment>
<dbReference type="EMBL" id="AP024355">
    <property type="protein sequence ID" value="BCR04893.1"/>
    <property type="molecule type" value="Genomic_DNA"/>
</dbReference>
<keyword evidence="2" id="KW-0813">Transport</keyword>
<evidence type="ECO:0000259" key="5">
    <source>
        <dbReference type="Pfam" id="PF25973"/>
    </source>
</evidence>